<evidence type="ECO:0000259" key="1">
    <source>
        <dbReference type="Pfam" id="PF13349"/>
    </source>
</evidence>
<reference evidence="2 3" key="1">
    <citation type="submission" date="2017-04" db="EMBL/GenBank/DDBJ databases">
        <title>A new member of the family Flavobacteriaceae isolated from ascidians.</title>
        <authorList>
            <person name="Chen L."/>
        </authorList>
    </citation>
    <scope>NUCLEOTIDE SEQUENCE [LARGE SCALE GENOMIC DNA]</scope>
    <source>
        <strain evidence="2 3">HQA918</strain>
    </source>
</reference>
<proteinExistence type="predicted"/>
<dbReference type="InterPro" id="IPR025164">
    <property type="entry name" value="Toastrack_DUF4097"/>
</dbReference>
<gene>
    <name evidence="2" type="ORF">B7P33_07870</name>
</gene>
<accession>A0A2A4G8W5</accession>
<protein>
    <recommendedName>
        <fullName evidence="1">DUF4097 domain-containing protein</fullName>
    </recommendedName>
</protein>
<dbReference type="EMBL" id="NBWU01000003">
    <property type="protein sequence ID" value="PCE64212.1"/>
    <property type="molecule type" value="Genomic_DNA"/>
</dbReference>
<keyword evidence="3" id="KW-1185">Reference proteome</keyword>
<comment type="caution">
    <text evidence="2">The sequence shown here is derived from an EMBL/GenBank/DDBJ whole genome shotgun (WGS) entry which is preliminary data.</text>
</comment>
<evidence type="ECO:0000313" key="3">
    <source>
        <dbReference type="Proteomes" id="UP000219559"/>
    </source>
</evidence>
<dbReference type="AlphaFoldDB" id="A0A2A4G8W5"/>
<dbReference type="Proteomes" id="UP000219559">
    <property type="component" value="Unassembled WGS sequence"/>
</dbReference>
<organism evidence="2 3">
    <name type="scientific">Sediminicola luteus</name>
    <dbReference type="NCBI Taxonomy" id="319238"/>
    <lineage>
        <taxon>Bacteria</taxon>
        <taxon>Pseudomonadati</taxon>
        <taxon>Bacteroidota</taxon>
        <taxon>Flavobacteriia</taxon>
        <taxon>Flavobacteriales</taxon>
        <taxon>Flavobacteriaceae</taxon>
        <taxon>Sediminicola</taxon>
    </lineage>
</organism>
<feature type="domain" description="DUF4097" evidence="1">
    <location>
        <begin position="60"/>
        <end position="207"/>
    </location>
</feature>
<name>A0A2A4G8W5_9FLAO</name>
<dbReference type="Pfam" id="PF13349">
    <property type="entry name" value="DUF4097"/>
    <property type="match status" value="1"/>
</dbReference>
<evidence type="ECO:0000313" key="2">
    <source>
        <dbReference type="EMBL" id="PCE64212.1"/>
    </source>
</evidence>
<sequence length="242" mass="26066">MEALEVPLSNPDEPGQLKISIISGSIEVEGYSGKTVIIEADKRGGQRSRPKTKNGLKRLSSGNLDISVEERNNTVRISTFPSGSTDFKIKVPRKFSLKLGTVNSGKIKVHNVAGDIEASNTNGAIIMTDISGSVVADALNQDITVSFTGVNGKPMAFSGLNGDIDLTFPANFKGTIKANSEFGEVFSDFDMKLKVAEQPVKRSSANGVYKVKREGWIYADINGGGPEIRFKTLNGDILIRKK</sequence>